<dbReference type="Proteomes" id="UP000228497">
    <property type="component" value="Unassembled WGS sequence"/>
</dbReference>
<gene>
    <name evidence="1" type="ORF">COW49_00615</name>
</gene>
<evidence type="ECO:0008006" key="3">
    <source>
        <dbReference type="Google" id="ProtNLM"/>
    </source>
</evidence>
<sequence>MDTQDVTETTQTLTLATQKGVDVNFSSVELTLSLDDFAERILQPAMSRLAAEMDNTVIRGCYPGVYNFENTTFGTKPVLADILALRAKMNQGLAPSGDRCIMMDSLAANGVLTDTKALFNSASEISRQYEQGLLGTISGFKFYESEMTPVHTNGSRDDTTPVVDIATIADGDKTLTTTGADGTMVVGDVFTIADVYAVNLETK</sequence>
<reference evidence="2" key="1">
    <citation type="submission" date="2017-09" db="EMBL/GenBank/DDBJ databases">
        <title>Depth-based differentiation of microbial function through sediment-hosted aquifers and enrichment of novel symbionts in the deep terrestrial subsurface.</title>
        <authorList>
            <person name="Probst A.J."/>
            <person name="Ladd B."/>
            <person name="Jarett J.K."/>
            <person name="Geller-Mcgrath D.E."/>
            <person name="Sieber C.M.K."/>
            <person name="Emerson J.B."/>
            <person name="Anantharaman K."/>
            <person name="Thomas B.C."/>
            <person name="Malmstrom R."/>
            <person name="Stieglmeier M."/>
            <person name="Klingl A."/>
            <person name="Woyke T."/>
            <person name="Ryan C.M."/>
            <person name="Banfield J.F."/>
        </authorList>
    </citation>
    <scope>NUCLEOTIDE SEQUENCE [LARGE SCALE GENOMIC DNA]</scope>
</reference>
<comment type="caution">
    <text evidence="1">The sequence shown here is derived from an EMBL/GenBank/DDBJ whole genome shotgun (WGS) entry which is preliminary data.</text>
</comment>
<name>A0A2M7FDQ6_9BACT</name>
<evidence type="ECO:0000313" key="2">
    <source>
        <dbReference type="Proteomes" id="UP000228497"/>
    </source>
</evidence>
<feature type="non-terminal residue" evidence="1">
    <location>
        <position position="203"/>
    </location>
</feature>
<accession>A0A2M7FDQ6</accession>
<organism evidence="1 2">
    <name type="scientific">Candidatus Kaiserbacteria bacterium CG17_big_fil_post_rev_8_21_14_2_50_51_7</name>
    <dbReference type="NCBI Taxonomy" id="1974613"/>
    <lineage>
        <taxon>Bacteria</taxon>
        <taxon>Candidatus Kaiseribacteriota</taxon>
    </lineage>
</organism>
<dbReference type="AlphaFoldDB" id="A0A2M7FDQ6"/>
<protein>
    <recommendedName>
        <fullName evidence="3">Phage major capsid protein</fullName>
    </recommendedName>
</protein>
<evidence type="ECO:0000313" key="1">
    <source>
        <dbReference type="EMBL" id="PIV87247.1"/>
    </source>
</evidence>
<proteinExistence type="predicted"/>
<dbReference type="EMBL" id="PFFD01000024">
    <property type="protein sequence ID" value="PIV87247.1"/>
    <property type="molecule type" value="Genomic_DNA"/>
</dbReference>